<feature type="non-terminal residue" evidence="1">
    <location>
        <position position="1"/>
    </location>
</feature>
<comment type="caution">
    <text evidence="1">The sequence shown here is derived from an EMBL/GenBank/DDBJ whole genome shotgun (WGS) entry which is preliminary data.</text>
</comment>
<evidence type="ECO:0000313" key="1">
    <source>
        <dbReference type="EMBL" id="PKY60267.1"/>
    </source>
</evidence>
<organism evidence="1 2">
    <name type="scientific">Rhizophagus irregularis</name>
    <dbReference type="NCBI Taxonomy" id="588596"/>
    <lineage>
        <taxon>Eukaryota</taxon>
        <taxon>Fungi</taxon>
        <taxon>Fungi incertae sedis</taxon>
        <taxon>Mucoromycota</taxon>
        <taxon>Glomeromycotina</taxon>
        <taxon>Glomeromycetes</taxon>
        <taxon>Glomerales</taxon>
        <taxon>Glomeraceae</taxon>
        <taxon>Rhizophagus</taxon>
    </lineage>
</organism>
<proteinExistence type="predicted"/>
<dbReference type="EMBL" id="LLXI01004112">
    <property type="protein sequence ID" value="PKY60267.1"/>
    <property type="molecule type" value="Genomic_DNA"/>
</dbReference>
<dbReference type="AlphaFoldDB" id="A0A2I1HN12"/>
<keyword evidence="2" id="KW-1185">Reference proteome</keyword>
<sequence>GEYPRIAPFLLASGRKTTSELLEPYKDKVRRIHTDGFILEERPDKHVVLRDTQMQNTDGLGRQDHESFHTWAKRIQNTVQYYETCSRIRVHERPPYPRSRQDVYAYIAHIRRIVSRLPNRWYCIYCKSFND</sequence>
<protein>
    <submittedName>
        <fullName evidence="1">Uncharacterized protein</fullName>
    </submittedName>
</protein>
<name>A0A2I1HN12_9GLOM</name>
<reference evidence="1 2" key="1">
    <citation type="submission" date="2015-10" db="EMBL/GenBank/DDBJ databases">
        <title>Genome analyses suggest a sexual origin of heterokaryosis in a supposedly ancient asexual fungus.</title>
        <authorList>
            <person name="Ropars J."/>
            <person name="Sedzielewska K."/>
            <person name="Noel J."/>
            <person name="Charron P."/>
            <person name="Farinelli L."/>
            <person name="Marton T."/>
            <person name="Kruger M."/>
            <person name="Pelin A."/>
            <person name="Brachmann A."/>
            <person name="Corradi N."/>
        </authorList>
    </citation>
    <scope>NUCLEOTIDE SEQUENCE [LARGE SCALE GENOMIC DNA]</scope>
    <source>
        <strain evidence="1 2">A4</strain>
    </source>
</reference>
<gene>
    <name evidence="1" type="ORF">RhiirA4_483796</name>
</gene>
<dbReference type="Proteomes" id="UP000234323">
    <property type="component" value="Unassembled WGS sequence"/>
</dbReference>
<evidence type="ECO:0000313" key="2">
    <source>
        <dbReference type="Proteomes" id="UP000234323"/>
    </source>
</evidence>
<accession>A0A2I1HN12</accession>